<comment type="PTM">
    <text evidence="1">The full-lengh TYSND1 is the active the proteolytic processing of PTS1- and PTS2-proteins and in self-cleavage, and intermolecular self-cleavage of TYSND1 down-regulates its protease activity.</text>
</comment>
<dbReference type="InterPro" id="IPR039245">
    <property type="entry name" value="TYSND1/DEG15"/>
</dbReference>
<comment type="caution">
    <text evidence="2">The sequence shown here is derived from an EMBL/GenBank/DDBJ whole genome shotgun (WGS) entry which is preliminary data.</text>
</comment>
<name>A0A922SLL2_SPOEX</name>
<dbReference type="GO" id="GO:0031998">
    <property type="term" value="P:regulation of fatty acid beta-oxidation"/>
    <property type="evidence" value="ECO:0007669"/>
    <property type="project" value="TreeGrafter"/>
</dbReference>
<dbReference type="EMBL" id="JACEFF010000230">
    <property type="protein sequence ID" value="KAH9641508.1"/>
    <property type="molecule type" value="Genomic_DNA"/>
</dbReference>
<dbReference type="GO" id="GO:0005777">
    <property type="term" value="C:peroxisome"/>
    <property type="evidence" value="ECO:0007669"/>
    <property type="project" value="UniProtKB-SubCell"/>
</dbReference>
<evidence type="ECO:0000256" key="1">
    <source>
        <dbReference type="PIRNR" id="PIRNR037989"/>
    </source>
</evidence>
<accession>A0A922SLL2</accession>
<dbReference type="Proteomes" id="UP000814243">
    <property type="component" value="Unassembled WGS sequence"/>
</dbReference>
<comment type="function">
    <text evidence="1">Peroxisomal protease that mediates both the removal of the leader peptide from proteins containing a PTS2 target sequence and processes several PTS1-containing proteins. Catalyzes the processing of PTS1-proteins involved in the peroxisomal beta-oxidation of fatty acids.</text>
</comment>
<comment type="subcellular location">
    <subcellularLocation>
        <location evidence="1">Peroxisome</location>
    </subcellularLocation>
</comment>
<dbReference type="GO" id="GO:0004252">
    <property type="term" value="F:serine-type endopeptidase activity"/>
    <property type="evidence" value="ECO:0007669"/>
    <property type="project" value="InterPro"/>
</dbReference>
<keyword evidence="1" id="KW-0378">Hydrolase</keyword>
<protein>
    <recommendedName>
        <fullName evidence="1">Peroxisomal leader peptide-processing protease</fullName>
        <ecNumber evidence="1">3.4.21.-</ecNumber>
    </recommendedName>
</protein>
<dbReference type="PANTHER" id="PTHR21004">
    <property type="entry name" value="SERINE PROTEASE-RELATED"/>
    <property type="match status" value="1"/>
</dbReference>
<reference evidence="2" key="1">
    <citation type="journal article" date="2021" name="G3 (Bethesda)">
        <title>Genome and transcriptome analysis of the beet armyworm Spodoptera exigua reveals targets for pest control. .</title>
        <authorList>
            <person name="Simon S."/>
            <person name="Breeschoten T."/>
            <person name="Jansen H.J."/>
            <person name="Dirks R.P."/>
            <person name="Schranz M.E."/>
            <person name="Ros V.I.D."/>
        </authorList>
    </citation>
    <scope>NUCLEOTIDE SEQUENCE</scope>
    <source>
        <strain evidence="2">TB_SE_WUR_2020</strain>
    </source>
</reference>
<dbReference type="InterPro" id="IPR009003">
    <property type="entry name" value="Peptidase_S1_PA"/>
</dbReference>
<comment type="similarity">
    <text evidence="1">Belongs to the peptidase S1B family.</text>
</comment>
<proteinExistence type="inferred from homology"/>
<evidence type="ECO:0000313" key="2">
    <source>
        <dbReference type="EMBL" id="KAH9641508.1"/>
    </source>
</evidence>
<keyword evidence="1" id="KW-0720">Serine protease</keyword>
<dbReference type="GO" id="GO:0016485">
    <property type="term" value="P:protein processing"/>
    <property type="evidence" value="ECO:0007669"/>
    <property type="project" value="InterPro"/>
</dbReference>
<gene>
    <name evidence="2" type="ORF">HF086_017844</name>
</gene>
<dbReference type="SUPFAM" id="SSF50494">
    <property type="entry name" value="Trypsin-like serine proteases"/>
    <property type="match status" value="1"/>
</dbReference>
<dbReference type="PANTHER" id="PTHR21004:SF0">
    <property type="entry name" value="PEROXISOMAL LEADER PEPTIDE-PROCESSING PROTEASE"/>
    <property type="match status" value="1"/>
</dbReference>
<sequence>MRQPSPNQCIFSVFIAGIESLRPLSYLLDAVRPPTQRGSILEVFLNAVTRGSICGVVGKRPSLLMTDAATALGSEGGPVFTEGPTKELVGMVVCSVSWCRGEWVGLSLVAPLTSVLSAKLRVAVPQPAKPLAPHPLQDVLIPKSQAFRVLSGCERDSDSALSIKTIYFTDESNLAGIENNKEMIQAQWRLMPYRSKI</sequence>
<keyword evidence="1" id="KW-0645">Protease</keyword>
<evidence type="ECO:0000313" key="3">
    <source>
        <dbReference type="Proteomes" id="UP000814243"/>
    </source>
</evidence>
<keyword evidence="1" id="KW-0576">Peroxisome</keyword>
<dbReference type="AlphaFoldDB" id="A0A922SLL2"/>
<dbReference type="EC" id="3.4.21.-" evidence="1"/>
<organism evidence="2 3">
    <name type="scientific">Spodoptera exigua</name>
    <name type="common">Beet armyworm</name>
    <name type="synonym">Noctua fulgens</name>
    <dbReference type="NCBI Taxonomy" id="7107"/>
    <lineage>
        <taxon>Eukaryota</taxon>
        <taxon>Metazoa</taxon>
        <taxon>Ecdysozoa</taxon>
        <taxon>Arthropoda</taxon>
        <taxon>Hexapoda</taxon>
        <taxon>Insecta</taxon>
        <taxon>Pterygota</taxon>
        <taxon>Neoptera</taxon>
        <taxon>Endopterygota</taxon>
        <taxon>Lepidoptera</taxon>
        <taxon>Glossata</taxon>
        <taxon>Ditrysia</taxon>
        <taxon>Noctuoidea</taxon>
        <taxon>Noctuidae</taxon>
        <taxon>Amphipyrinae</taxon>
        <taxon>Spodoptera</taxon>
    </lineage>
</organism>